<dbReference type="PANTHER" id="PTHR43861">
    <property type="entry name" value="TRANS-ACONITATE 2-METHYLTRANSFERASE-RELATED"/>
    <property type="match status" value="1"/>
</dbReference>
<dbReference type="GO" id="GO:0102208">
    <property type="term" value="F:2-polyprenyl-6-hydroxyphenol methylase activity"/>
    <property type="evidence" value="ECO:0007669"/>
    <property type="project" value="UniProtKB-EC"/>
</dbReference>
<dbReference type="OrthoDB" id="9810247at2"/>
<accession>A0A2P2EDH1</accession>
<dbReference type="Pfam" id="PF13489">
    <property type="entry name" value="Methyltransf_23"/>
    <property type="match status" value="1"/>
</dbReference>
<dbReference type="RefSeq" id="WP_108985976.1">
    <property type="nucleotide sequence ID" value="NZ_BFBR01000010.1"/>
</dbReference>
<keyword evidence="3" id="KW-1185">Reference proteome</keyword>
<gene>
    <name evidence="2" type="primary">ubiG_4</name>
    <name evidence="2" type="ORF">PbB2_02792</name>
</gene>
<feature type="region of interest" description="Disordered" evidence="1">
    <location>
        <begin position="250"/>
        <end position="279"/>
    </location>
</feature>
<evidence type="ECO:0000256" key="1">
    <source>
        <dbReference type="SAM" id="MobiDB-lite"/>
    </source>
</evidence>
<dbReference type="Proteomes" id="UP000245086">
    <property type="component" value="Unassembled WGS sequence"/>
</dbReference>
<feature type="compositionally biased region" description="Polar residues" evidence="1">
    <location>
        <begin position="270"/>
        <end position="279"/>
    </location>
</feature>
<evidence type="ECO:0000313" key="2">
    <source>
        <dbReference type="EMBL" id="GBF59100.1"/>
    </source>
</evidence>
<dbReference type="InterPro" id="IPR029063">
    <property type="entry name" value="SAM-dependent_MTases_sf"/>
</dbReference>
<protein>
    <submittedName>
        <fullName evidence="2">Ubiquinone biosynthesis O-methyltransferase</fullName>
        <ecNumber evidence="2">2.1.1.222</ecNumber>
    </submittedName>
</protein>
<evidence type="ECO:0000313" key="3">
    <source>
        <dbReference type="Proteomes" id="UP000245086"/>
    </source>
</evidence>
<proteinExistence type="predicted"/>
<reference evidence="2 3" key="1">
    <citation type="journal article" date="2018" name="Genome Announc.">
        <title>Draft Genome Sequence of "Candidatus Phycosocius bacilliformis," an Alphaproteobacterial Ectosymbiont of the Hydrocarbon-Producing Green Alga Botryococcus braunii.</title>
        <authorList>
            <person name="Tanabe Y."/>
            <person name="Yamaguchi H."/>
            <person name="Watanabe M.M."/>
        </authorList>
    </citation>
    <scope>NUCLEOTIDE SEQUENCE [LARGE SCALE GENOMIC DNA]</scope>
    <source>
        <strain evidence="2 3">BOTRYCO-2</strain>
    </source>
</reference>
<dbReference type="EMBL" id="BFBR01000010">
    <property type="protein sequence ID" value="GBF59100.1"/>
    <property type="molecule type" value="Genomic_DNA"/>
</dbReference>
<sequence>MTPEAYEALSIDTTHWWFVGRRSIIRDMIGHIPVPSRAHIVEIGAGAGGNLPMLQAIAAKQGGSVTAVEQDPLSRQRAIERSGLEVQGGSLPDDMPAIAQSDLILLLDVLEHIEDDASALKYVATLVKPNGHVLITVPAFNFLWSDHDRAHHHCRRYTKKGLDRVLRETGFEIERITYFNTILFPVILMARLIGNMLPMRHSPSGDVSMPGKAANAFLTKLFGSERYLLQKANLPVGVSVLAIAKLHPTRTEGSPKGFPNRRTGSPERLTFNQETHVDR</sequence>
<comment type="caution">
    <text evidence="2">The sequence shown here is derived from an EMBL/GenBank/DDBJ whole genome shotgun (WGS) entry which is preliminary data.</text>
</comment>
<name>A0A2P2EDH1_9PROT</name>
<dbReference type="CDD" id="cd02440">
    <property type="entry name" value="AdoMet_MTases"/>
    <property type="match status" value="1"/>
</dbReference>
<dbReference type="AlphaFoldDB" id="A0A2P2EDH1"/>
<organism evidence="2 3">
    <name type="scientific">Candidatus Phycosocius bacilliformis</name>
    <dbReference type="NCBI Taxonomy" id="1445552"/>
    <lineage>
        <taxon>Bacteria</taxon>
        <taxon>Pseudomonadati</taxon>
        <taxon>Pseudomonadota</taxon>
        <taxon>Alphaproteobacteria</taxon>
        <taxon>Caulobacterales</taxon>
        <taxon>Caulobacterales incertae sedis</taxon>
        <taxon>Candidatus Phycosocius</taxon>
    </lineage>
</organism>
<keyword evidence="2" id="KW-0489">Methyltransferase</keyword>
<keyword evidence="2" id="KW-0830">Ubiquinone</keyword>
<keyword evidence="2" id="KW-0808">Transferase</keyword>
<dbReference type="Gene3D" id="3.40.50.150">
    <property type="entry name" value="Vaccinia Virus protein VP39"/>
    <property type="match status" value="1"/>
</dbReference>
<dbReference type="GO" id="GO:0032259">
    <property type="term" value="P:methylation"/>
    <property type="evidence" value="ECO:0007669"/>
    <property type="project" value="UniProtKB-KW"/>
</dbReference>
<dbReference type="SUPFAM" id="SSF53335">
    <property type="entry name" value="S-adenosyl-L-methionine-dependent methyltransferases"/>
    <property type="match status" value="1"/>
</dbReference>
<dbReference type="EC" id="2.1.1.222" evidence="2"/>